<evidence type="ECO:0000259" key="11">
    <source>
        <dbReference type="Pfam" id="PF16491"/>
    </source>
</evidence>
<feature type="active site" description="Proton donor" evidence="6">
    <location>
        <position position="351"/>
    </location>
</feature>
<feature type="transmembrane region" description="Helical" evidence="9">
    <location>
        <begin position="96"/>
        <end position="125"/>
    </location>
</feature>
<evidence type="ECO:0000313" key="13">
    <source>
        <dbReference type="Proteomes" id="UP001154312"/>
    </source>
</evidence>
<feature type="active site" evidence="6">
    <location>
        <position position="275"/>
    </location>
</feature>
<dbReference type="GO" id="GO:0004222">
    <property type="term" value="F:metalloendopeptidase activity"/>
    <property type="evidence" value="ECO:0007669"/>
    <property type="project" value="InterPro"/>
</dbReference>
<dbReference type="InterPro" id="IPR032456">
    <property type="entry name" value="Peptidase_M48_N"/>
</dbReference>
<keyword evidence="9" id="KW-1133">Transmembrane helix</keyword>
<proteinExistence type="inferred from homology"/>
<keyword evidence="1 8" id="KW-0645">Protease</keyword>
<dbReference type="Pfam" id="PF01435">
    <property type="entry name" value="Peptidase_M48"/>
    <property type="match status" value="1"/>
</dbReference>
<feature type="transmembrane region" description="Helical" evidence="9">
    <location>
        <begin position="6"/>
        <end position="26"/>
    </location>
</feature>
<feature type="transmembrane region" description="Helical" evidence="9">
    <location>
        <begin position="171"/>
        <end position="199"/>
    </location>
</feature>
<keyword evidence="4 7" id="KW-0862">Zinc</keyword>
<evidence type="ECO:0000256" key="5">
    <source>
        <dbReference type="ARBA" id="ARBA00023049"/>
    </source>
</evidence>
<comment type="cofactor">
    <cofactor evidence="7 8">
        <name>Zn(2+)</name>
        <dbReference type="ChEBI" id="CHEBI:29105"/>
    </cofactor>
    <text evidence="7 8">Binds 1 zinc ion per subunit.</text>
</comment>
<feature type="domain" description="CAAX prenyl protease 1 N-terminal" evidence="11">
    <location>
        <begin position="40"/>
        <end position="201"/>
    </location>
</feature>
<evidence type="ECO:0000256" key="2">
    <source>
        <dbReference type="ARBA" id="ARBA00022723"/>
    </source>
</evidence>
<evidence type="ECO:0000256" key="6">
    <source>
        <dbReference type="PIRSR" id="PIRSR627057-1"/>
    </source>
</evidence>
<keyword evidence="13" id="KW-1185">Reference proteome</keyword>
<comment type="caution">
    <text evidence="12">The sequence shown here is derived from an EMBL/GenBank/DDBJ whole genome shotgun (WGS) entry which is preliminary data.</text>
</comment>
<feature type="transmembrane region" description="Helical" evidence="9">
    <location>
        <begin position="146"/>
        <end position="165"/>
    </location>
</feature>
<feature type="binding site" evidence="7">
    <location>
        <position position="347"/>
    </location>
    <ligand>
        <name>Zn(2+)</name>
        <dbReference type="ChEBI" id="CHEBI:29105"/>
        <note>catalytic</note>
    </ligand>
</feature>
<evidence type="ECO:0000256" key="7">
    <source>
        <dbReference type="PIRSR" id="PIRSR627057-2"/>
    </source>
</evidence>
<dbReference type="PANTHER" id="PTHR10120">
    <property type="entry name" value="CAAX PRENYL PROTEASE 1"/>
    <property type="match status" value="1"/>
</dbReference>
<accession>A0A9X4JUE3</accession>
<keyword evidence="5 8" id="KW-0482">Metalloprotease</keyword>
<feature type="transmembrane region" description="Helical" evidence="9">
    <location>
        <begin position="318"/>
        <end position="338"/>
    </location>
</feature>
<reference evidence="12" key="1">
    <citation type="submission" date="2022-02" db="EMBL/GenBank/DDBJ databases">
        <authorList>
            <person name="Leng L."/>
        </authorList>
    </citation>
    <scope>NUCLEOTIDE SEQUENCE</scope>
    <source>
        <strain evidence="12">JI</strain>
    </source>
</reference>
<dbReference type="InterPro" id="IPR027057">
    <property type="entry name" value="CAXX_Prtase_1"/>
</dbReference>
<dbReference type="Pfam" id="PF16491">
    <property type="entry name" value="Peptidase_M48_N"/>
    <property type="match status" value="1"/>
</dbReference>
<dbReference type="RefSeq" id="WP_277444473.1">
    <property type="nucleotide sequence ID" value="NZ_JAKOAV010000022.1"/>
</dbReference>
<dbReference type="EMBL" id="JAKOAV010000022">
    <property type="protein sequence ID" value="MDF9409040.1"/>
    <property type="molecule type" value="Genomic_DNA"/>
</dbReference>
<dbReference type="GO" id="GO:0071586">
    <property type="term" value="P:CAAX-box protein processing"/>
    <property type="evidence" value="ECO:0007669"/>
    <property type="project" value="InterPro"/>
</dbReference>
<dbReference type="Proteomes" id="UP001154312">
    <property type="component" value="Unassembled WGS sequence"/>
</dbReference>
<evidence type="ECO:0000256" key="4">
    <source>
        <dbReference type="ARBA" id="ARBA00022833"/>
    </source>
</evidence>
<keyword evidence="9" id="KW-0472">Membrane</keyword>
<evidence type="ECO:0000313" key="12">
    <source>
        <dbReference type="EMBL" id="MDF9409040.1"/>
    </source>
</evidence>
<evidence type="ECO:0000256" key="9">
    <source>
        <dbReference type="SAM" id="Phobius"/>
    </source>
</evidence>
<gene>
    <name evidence="12" type="ORF">L7E55_11820</name>
</gene>
<name>A0A9X4JUE3_9FIRM</name>
<keyword evidence="3 8" id="KW-0378">Hydrolase</keyword>
<feature type="domain" description="Peptidase M48" evidence="10">
    <location>
        <begin position="205"/>
        <end position="404"/>
    </location>
</feature>
<feature type="binding site" evidence="7">
    <location>
        <position position="274"/>
    </location>
    <ligand>
        <name>Zn(2+)</name>
        <dbReference type="ChEBI" id="CHEBI:29105"/>
        <note>catalytic</note>
    </ligand>
</feature>
<keyword evidence="2 7" id="KW-0479">Metal-binding</keyword>
<sequence length="416" mass="47226">MQLRLNSGWLALVFLAGVFSLLYLWFTLFPGRAVPEAGYYFSAEQVNQGRQYNMSLRLVYICSFLVEVSFLLWLVLSSRVVDLARWVQRATGDSYWGGLLLFFLIIWLSLQFLSVPFNLYSGYFLQHQWGFSTQTFGAWWVDYFKSAGLGLFLSIVGVVLLFWAINRWPGTWWLACAAFVSLWFVIQTFFWPVVIAPLFNRFTPSKDPAVLSMVHELSEKARLPVSQVLIMDASRRTTKANAYFAGLGRTKRIVLYDTLLADYPLDEVKAVVAHEMAHWNRGHIIRGLALGILGNFFLWGILFVLLRSSVTQFTRYPPHVLALILLFFLLASFAGTPLQNYFSRGMEVEADQVAVSLTGDVPAALRLQVDLAARNLSDVAPSAFMHWFSYSHPSALNRIKLIQHAGDDSLSSNLSR</sequence>
<feature type="transmembrane region" description="Helical" evidence="9">
    <location>
        <begin position="284"/>
        <end position="306"/>
    </location>
</feature>
<evidence type="ECO:0000256" key="1">
    <source>
        <dbReference type="ARBA" id="ARBA00022670"/>
    </source>
</evidence>
<keyword evidence="9" id="KW-0812">Transmembrane</keyword>
<dbReference type="InterPro" id="IPR001915">
    <property type="entry name" value="Peptidase_M48"/>
</dbReference>
<evidence type="ECO:0000256" key="8">
    <source>
        <dbReference type="RuleBase" id="RU003983"/>
    </source>
</evidence>
<feature type="binding site" evidence="7">
    <location>
        <position position="278"/>
    </location>
    <ligand>
        <name>Zn(2+)</name>
        <dbReference type="ChEBI" id="CHEBI:29105"/>
        <note>catalytic</note>
    </ligand>
</feature>
<dbReference type="Gene3D" id="3.30.2010.10">
    <property type="entry name" value="Metalloproteases ('zincins'), catalytic domain"/>
    <property type="match status" value="1"/>
</dbReference>
<dbReference type="AlphaFoldDB" id="A0A9X4JUE3"/>
<dbReference type="GO" id="GO:0046872">
    <property type="term" value="F:metal ion binding"/>
    <property type="evidence" value="ECO:0007669"/>
    <property type="project" value="UniProtKB-KW"/>
</dbReference>
<protein>
    <submittedName>
        <fullName evidence="12">M48 family metallopeptidase</fullName>
    </submittedName>
</protein>
<organism evidence="12 13">
    <name type="scientific">Pelotomaculum isophthalicicum JI</name>
    <dbReference type="NCBI Taxonomy" id="947010"/>
    <lineage>
        <taxon>Bacteria</taxon>
        <taxon>Bacillati</taxon>
        <taxon>Bacillota</taxon>
        <taxon>Clostridia</taxon>
        <taxon>Eubacteriales</taxon>
        <taxon>Desulfotomaculaceae</taxon>
        <taxon>Pelotomaculum</taxon>
    </lineage>
</organism>
<comment type="similarity">
    <text evidence="8">Belongs to the peptidase M48 family.</text>
</comment>
<evidence type="ECO:0000259" key="10">
    <source>
        <dbReference type="Pfam" id="PF01435"/>
    </source>
</evidence>
<feature type="transmembrane region" description="Helical" evidence="9">
    <location>
        <begin position="58"/>
        <end position="76"/>
    </location>
</feature>
<evidence type="ECO:0000256" key="3">
    <source>
        <dbReference type="ARBA" id="ARBA00022801"/>
    </source>
</evidence>
<dbReference type="CDD" id="cd07343">
    <property type="entry name" value="M48A_Zmpste24p_like"/>
    <property type="match status" value="1"/>
</dbReference>